<name>A0A382TFD3_9ZZZZ</name>
<dbReference type="GO" id="GO:0016020">
    <property type="term" value="C:membrane"/>
    <property type="evidence" value="ECO:0007669"/>
    <property type="project" value="InterPro"/>
</dbReference>
<dbReference type="Gene3D" id="2.40.160.20">
    <property type="match status" value="1"/>
</dbReference>
<sequence length="128" mass="13557">VGQVQADVNSATTLGFLVMLRANEEQTKNLLNFQPFLGLGFGVNILDLGDATTFTTAGAFNSGTNLGSDTSIGILLSAGLNYEVSENVKAYGEYKYTEASYDVKGADSVDYEFDAGGSSLMFGLSYSF</sequence>
<accession>A0A382TFD3</accession>
<dbReference type="Pfam" id="PF02462">
    <property type="entry name" value="Opacity"/>
    <property type="match status" value="1"/>
</dbReference>
<protein>
    <recommendedName>
        <fullName evidence="1">Porin opacity type domain-containing protein</fullName>
    </recommendedName>
</protein>
<dbReference type="EMBL" id="UINC01135815">
    <property type="protein sequence ID" value="SVD20197.1"/>
    <property type="molecule type" value="Genomic_DNA"/>
</dbReference>
<feature type="domain" description="Porin opacity type" evidence="1">
    <location>
        <begin position="32"/>
        <end position="99"/>
    </location>
</feature>
<organism evidence="2">
    <name type="scientific">marine metagenome</name>
    <dbReference type="NCBI Taxonomy" id="408172"/>
    <lineage>
        <taxon>unclassified sequences</taxon>
        <taxon>metagenomes</taxon>
        <taxon>ecological metagenomes</taxon>
    </lineage>
</organism>
<feature type="non-terminal residue" evidence="2">
    <location>
        <position position="1"/>
    </location>
</feature>
<dbReference type="AlphaFoldDB" id="A0A382TFD3"/>
<dbReference type="InterPro" id="IPR011250">
    <property type="entry name" value="OMP/PagP_B-barrel"/>
</dbReference>
<dbReference type="SUPFAM" id="SSF56925">
    <property type="entry name" value="OMPA-like"/>
    <property type="match status" value="1"/>
</dbReference>
<evidence type="ECO:0000313" key="2">
    <source>
        <dbReference type="EMBL" id="SVD20197.1"/>
    </source>
</evidence>
<dbReference type="GO" id="GO:0015288">
    <property type="term" value="F:porin activity"/>
    <property type="evidence" value="ECO:0007669"/>
    <property type="project" value="InterPro"/>
</dbReference>
<dbReference type="InterPro" id="IPR003394">
    <property type="entry name" value="Porin_opacity"/>
</dbReference>
<evidence type="ECO:0000259" key="1">
    <source>
        <dbReference type="Pfam" id="PF02462"/>
    </source>
</evidence>
<proteinExistence type="predicted"/>
<reference evidence="2" key="1">
    <citation type="submission" date="2018-05" db="EMBL/GenBank/DDBJ databases">
        <authorList>
            <person name="Lanie J.A."/>
            <person name="Ng W.-L."/>
            <person name="Kazmierczak K.M."/>
            <person name="Andrzejewski T.M."/>
            <person name="Davidsen T.M."/>
            <person name="Wayne K.J."/>
            <person name="Tettelin H."/>
            <person name="Glass J.I."/>
            <person name="Rusch D."/>
            <person name="Podicherti R."/>
            <person name="Tsui H.-C.T."/>
            <person name="Winkler M.E."/>
        </authorList>
    </citation>
    <scope>NUCLEOTIDE SEQUENCE</scope>
</reference>
<gene>
    <name evidence="2" type="ORF">METZ01_LOCUS373051</name>
</gene>